<keyword evidence="2" id="KW-1185">Reference proteome</keyword>
<proteinExistence type="predicted"/>
<name>A0A9P8PS10_9ASCO</name>
<gene>
    <name evidence="1" type="ORF">OGATHE_001104</name>
</gene>
<dbReference type="Proteomes" id="UP000788993">
    <property type="component" value="Unassembled WGS sequence"/>
</dbReference>
<accession>A0A9P8PS10</accession>
<evidence type="ECO:0000313" key="1">
    <source>
        <dbReference type="EMBL" id="KAH3676615.1"/>
    </source>
</evidence>
<organism evidence="1 2">
    <name type="scientific">Ogataea polymorpha</name>
    <dbReference type="NCBI Taxonomy" id="460523"/>
    <lineage>
        <taxon>Eukaryota</taxon>
        <taxon>Fungi</taxon>
        <taxon>Dikarya</taxon>
        <taxon>Ascomycota</taxon>
        <taxon>Saccharomycotina</taxon>
        <taxon>Pichiomycetes</taxon>
        <taxon>Pichiales</taxon>
        <taxon>Pichiaceae</taxon>
        <taxon>Ogataea</taxon>
    </lineage>
</organism>
<evidence type="ECO:0008006" key="3">
    <source>
        <dbReference type="Google" id="ProtNLM"/>
    </source>
</evidence>
<reference evidence="1" key="2">
    <citation type="submission" date="2021-01" db="EMBL/GenBank/DDBJ databases">
        <authorList>
            <person name="Schikora-Tamarit M.A."/>
        </authorList>
    </citation>
    <scope>NUCLEOTIDE SEQUENCE</scope>
    <source>
        <strain evidence="1">NCAIM Y.01608</strain>
    </source>
</reference>
<protein>
    <recommendedName>
        <fullName evidence="3">PCI domain-containing protein</fullName>
    </recommendedName>
</protein>
<dbReference type="EMBL" id="JAEUBD010000146">
    <property type="protein sequence ID" value="KAH3676615.1"/>
    <property type="molecule type" value="Genomic_DNA"/>
</dbReference>
<comment type="caution">
    <text evidence="1">The sequence shown here is derived from an EMBL/GenBank/DDBJ whole genome shotgun (WGS) entry which is preliminary data.</text>
</comment>
<evidence type="ECO:0000313" key="2">
    <source>
        <dbReference type="Proteomes" id="UP000788993"/>
    </source>
</evidence>
<reference evidence="1" key="1">
    <citation type="journal article" date="2021" name="Open Biol.">
        <title>Shared evolutionary footprints suggest mitochondrial oxidative damage underlies multiple complex I losses in fungi.</title>
        <authorList>
            <person name="Schikora-Tamarit M.A."/>
            <person name="Marcet-Houben M."/>
            <person name="Nosek J."/>
            <person name="Gabaldon T."/>
        </authorList>
    </citation>
    <scope>NUCLEOTIDE SEQUENCE</scope>
    <source>
        <strain evidence="1">NCAIM Y.01608</strain>
    </source>
</reference>
<sequence length="432" mass="51008">MYVDLYLDKYEKGPLYVKRLAYICQEFPVSADVVHKLLDMIVDPESPYKYFKDTPRLLRIMGNGVYLQRYNELQATTDWKPNFDDDLFKLSKLEPTQANFERIVDLLHLRTVHTLMTTASSDNVGDNSGFYYNLGSEYSAMFRKRSFRELRKLIVYKAYDGNLASSTVFLRRKLQQVLEYEHDDESDDDDRMDSDEYNLDKEEAVAYWTCRWYLLYALFLGNNYQAVVEEYFQLTKEPAVSGYTASDVLANEYSNELIFKEYLLRTVCFSVLVAEKMQNLESRWTDMIRESFASDPPLRKLIKLYTGCRFSDLKTVLTEFQSEFDYDEQLSHSYRLWKRTFEYKICVFYLSLVKRVTFDHLEAVLGTTSEDITKLISLFKLRVKIDQKNNLVEFQDTDSYIELDKQIQSLNDATVAEMRALEVNRMVKEAFD</sequence>
<dbReference type="AlphaFoldDB" id="A0A9P8PS10"/>